<dbReference type="NCBIfam" id="NF037944">
    <property type="entry name" value="holin_2"/>
    <property type="match status" value="1"/>
</dbReference>
<evidence type="ECO:0000256" key="1">
    <source>
        <dbReference type="SAM" id="MobiDB-lite"/>
    </source>
</evidence>
<feature type="region of interest" description="Disordered" evidence="1">
    <location>
        <begin position="61"/>
        <end position="80"/>
    </location>
</feature>
<evidence type="ECO:0000313" key="2">
    <source>
        <dbReference type="EMBL" id="PRY38109.1"/>
    </source>
</evidence>
<reference evidence="2 3" key="1">
    <citation type="submission" date="2018-03" db="EMBL/GenBank/DDBJ databases">
        <title>Genomic Encyclopedia of Archaeal and Bacterial Type Strains, Phase II (KMG-II): from individual species to whole genera.</title>
        <authorList>
            <person name="Goeker M."/>
        </authorList>
    </citation>
    <scope>NUCLEOTIDE SEQUENCE [LARGE SCALE GENOMIC DNA]</scope>
    <source>
        <strain evidence="2 3">DSM 44720</strain>
    </source>
</reference>
<name>A0A2T0SXI9_9PSEU</name>
<evidence type="ECO:0000313" key="3">
    <source>
        <dbReference type="Proteomes" id="UP000239494"/>
    </source>
</evidence>
<accession>A0A2T0SXI9</accession>
<gene>
    <name evidence="2" type="ORF">CLV43_109329</name>
</gene>
<organism evidence="2 3">
    <name type="scientific">Umezawaea tangerina</name>
    <dbReference type="NCBI Taxonomy" id="84725"/>
    <lineage>
        <taxon>Bacteria</taxon>
        <taxon>Bacillati</taxon>
        <taxon>Actinomycetota</taxon>
        <taxon>Actinomycetes</taxon>
        <taxon>Pseudonocardiales</taxon>
        <taxon>Pseudonocardiaceae</taxon>
        <taxon>Umezawaea</taxon>
    </lineage>
</organism>
<comment type="caution">
    <text evidence="2">The sequence shown here is derived from an EMBL/GenBank/DDBJ whole genome shotgun (WGS) entry which is preliminary data.</text>
</comment>
<keyword evidence="3" id="KW-1185">Reference proteome</keyword>
<sequence>MPSLVLVVIGVVALVVIAIRVTRSLRRFTGASTLVGDNVGNGVGLLKARTAALGVAFAERRSDQPRVRSTDRGRQEDHRG</sequence>
<protein>
    <submittedName>
        <fullName evidence="2">Uncharacterized protein</fullName>
    </submittedName>
</protein>
<dbReference type="AlphaFoldDB" id="A0A2T0SXI9"/>
<proteinExistence type="predicted"/>
<dbReference type="EMBL" id="PVTF01000009">
    <property type="protein sequence ID" value="PRY38109.1"/>
    <property type="molecule type" value="Genomic_DNA"/>
</dbReference>
<dbReference type="Proteomes" id="UP000239494">
    <property type="component" value="Unassembled WGS sequence"/>
</dbReference>